<evidence type="ECO:0000256" key="1">
    <source>
        <dbReference type="ARBA" id="ARBA00001933"/>
    </source>
</evidence>
<accession>A0AAD7ZZK4</accession>
<dbReference type="SUPFAM" id="SSF53383">
    <property type="entry name" value="PLP-dependent transferases"/>
    <property type="match status" value="1"/>
</dbReference>
<dbReference type="PANTHER" id="PTHR13693:SF3">
    <property type="entry name" value="LD36009P"/>
    <property type="match status" value="1"/>
</dbReference>
<evidence type="ECO:0000313" key="5">
    <source>
        <dbReference type="EMBL" id="KAJ9589774.1"/>
    </source>
</evidence>
<dbReference type="Proteomes" id="UP001233999">
    <property type="component" value="Unassembled WGS sequence"/>
</dbReference>
<dbReference type="EMBL" id="JASPKZ010004867">
    <property type="protein sequence ID" value="KAJ9589774.1"/>
    <property type="molecule type" value="Genomic_DNA"/>
</dbReference>
<dbReference type="GO" id="GO:0016020">
    <property type="term" value="C:membrane"/>
    <property type="evidence" value="ECO:0007669"/>
    <property type="project" value="GOC"/>
</dbReference>
<feature type="non-terminal residue" evidence="5">
    <location>
        <position position="1"/>
    </location>
</feature>
<dbReference type="InterPro" id="IPR050087">
    <property type="entry name" value="AON_synthase_class-II"/>
</dbReference>
<dbReference type="Gene3D" id="3.90.1150.10">
    <property type="entry name" value="Aspartate Aminotransferase, domain 1"/>
    <property type="match status" value="1"/>
</dbReference>
<reference evidence="5" key="2">
    <citation type="submission" date="2023-05" db="EMBL/GenBank/DDBJ databases">
        <authorList>
            <person name="Fouks B."/>
        </authorList>
    </citation>
    <scope>NUCLEOTIDE SEQUENCE</scope>
    <source>
        <strain evidence="5">Stay&amp;Tobe</strain>
        <tissue evidence="5">Testes</tissue>
    </source>
</reference>
<dbReference type="AlphaFoldDB" id="A0AAD7ZZK4"/>
<dbReference type="GO" id="GO:0017059">
    <property type="term" value="C:serine palmitoyltransferase complex"/>
    <property type="evidence" value="ECO:0007669"/>
    <property type="project" value="TreeGrafter"/>
</dbReference>
<protein>
    <submittedName>
        <fullName evidence="5">Uncharacterized protein</fullName>
    </submittedName>
</protein>
<proteinExistence type="inferred from homology"/>
<comment type="cofactor">
    <cofactor evidence="1">
        <name>pyridoxal 5'-phosphate</name>
        <dbReference type="ChEBI" id="CHEBI:597326"/>
    </cofactor>
</comment>
<comment type="similarity">
    <text evidence="2">Belongs to the class-II pyridoxal-phosphate-dependent aminotransferase family.</text>
</comment>
<dbReference type="GO" id="GO:0046512">
    <property type="term" value="P:sphingosine biosynthetic process"/>
    <property type="evidence" value="ECO:0007669"/>
    <property type="project" value="TreeGrafter"/>
</dbReference>
<evidence type="ECO:0000256" key="4">
    <source>
        <dbReference type="ARBA" id="ARBA00023315"/>
    </source>
</evidence>
<evidence type="ECO:0000256" key="3">
    <source>
        <dbReference type="ARBA" id="ARBA00022679"/>
    </source>
</evidence>
<dbReference type="GO" id="GO:0004758">
    <property type="term" value="F:serine C-palmitoyltransferase activity"/>
    <property type="evidence" value="ECO:0007669"/>
    <property type="project" value="TreeGrafter"/>
</dbReference>
<dbReference type="PANTHER" id="PTHR13693">
    <property type="entry name" value="CLASS II AMINOTRANSFERASE/8-AMINO-7-OXONONANOATE SYNTHASE"/>
    <property type="match status" value="1"/>
</dbReference>
<gene>
    <name evidence="5" type="ORF">L9F63_027965</name>
</gene>
<dbReference type="InterPro" id="IPR015421">
    <property type="entry name" value="PyrdxlP-dep_Trfase_major"/>
</dbReference>
<evidence type="ECO:0000256" key="2">
    <source>
        <dbReference type="ARBA" id="ARBA00008392"/>
    </source>
</evidence>
<comment type="caution">
    <text evidence="5">The sequence shown here is derived from an EMBL/GenBank/DDBJ whole genome shotgun (WGS) entry which is preliminary data.</text>
</comment>
<dbReference type="InterPro" id="IPR015424">
    <property type="entry name" value="PyrdxlP-dep_Trfase"/>
</dbReference>
<reference evidence="5" key="1">
    <citation type="journal article" date="2023" name="IScience">
        <title>Live-bearing cockroach genome reveals convergent evolutionary mechanisms linked to viviparity in insects and beyond.</title>
        <authorList>
            <person name="Fouks B."/>
            <person name="Harrison M.C."/>
            <person name="Mikhailova A.A."/>
            <person name="Marchal E."/>
            <person name="English S."/>
            <person name="Carruthers M."/>
            <person name="Jennings E.C."/>
            <person name="Chiamaka E.L."/>
            <person name="Frigard R.A."/>
            <person name="Pippel M."/>
            <person name="Attardo G.M."/>
            <person name="Benoit J.B."/>
            <person name="Bornberg-Bauer E."/>
            <person name="Tobe S.S."/>
        </authorList>
    </citation>
    <scope>NUCLEOTIDE SEQUENCE</scope>
    <source>
        <strain evidence="5">Stay&amp;Tobe</strain>
    </source>
</reference>
<dbReference type="GO" id="GO:0046513">
    <property type="term" value="P:ceramide biosynthetic process"/>
    <property type="evidence" value="ECO:0007669"/>
    <property type="project" value="TreeGrafter"/>
</dbReference>
<keyword evidence="4" id="KW-0012">Acyltransferase</keyword>
<dbReference type="Gene3D" id="3.40.640.10">
    <property type="entry name" value="Type I PLP-dependent aspartate aminotransferase-like (Major domain)"/>
    <property type="match status" value="1"/>
</dbReference>
<dbReference type="InterPro" id="IPR015422">
    <property type="entry name" value="PyrdxlP-dep_Trfase_small"/>
</dbReference>
<keyword evidence="3" id="KW-0808">Transferase</keyword>
<evidence type="ECO:0000313" key="6">
    <source>
        <dbReference type="Proteomes" id="UP001233999"/>
    </source>
</evidence>
<keyword evidence="6" id="KW-1185">Reference proteome</keyword>
<sequence>MTVFEIAISWKHESYEQLINHLRVNSHASCYASAMSPPVAQQIISAMKIIMGEDGTLEGKRRILQLARNTRYFRQRLKTDRNRNW</sequence>
<organism evidence="5 6">
    <name type="scientific">Diploptera punctata</name>
    <name type="common">Pacific beetle cockroach</name>
    <dbReference type="NCBI Taxonomy" id="6984"/>
    <lineage>
        <taxon>Eukaryota</taxon>
        <taxon>Metazoa</taxon>
        <taxon>Ecdysozoa</taxon>
        <taxon>Arthropoda</taxon>
        <taxon>Hexapoda</taxon>
        <taxon>Insecta</taxon>
        <taxon>Pterygota</taxon>
        <taxon>Neoptera</taxon>
        <taxon>Polyneoptera</taxon>
        <taxon>Dictyoptera</taxon>
        <taxon>Blattodea</taxon>
        <taxon>Blaberoidea</taxon>
        <taxon>Blaberidae</taxon>
        <taxon>Diplopterinae</taxon>
        <taxon>Diploptera</taxon>
    </lineage>
</organism>
<name>A0AAD7ZZK4_DIPPU</name>